<dbReference type="AlphaFoldDB" id="A0AAE0D5C5"/>
<dbReference type="PANTHER" id="PTHR37542">
    <property type="entry name" value="HELO DOMAIN-CONTAINING PROTEIN-RELATED"/>
    <property type="match status" value="1"/>
</dbReference>
<comment type="caution">
    <text evidence="2">The sequence shown here is derived from an EMBL/GenBank/DDBJ whole genome shotgun (WGS) entry which is preliminary data.</text>
</comment>
<feature type="domain" description="Protein kinase" evidence="1">
    <location>
        <begin position="246"/>
        <end position="557"/>
    </location>
</feature>
<accession>A0AAE0D5C5</accession>
<dbReference type="GO" id="GO:0004672">
    <property type="term" value="F:protein kinase activity"/>
    <property type="evidence" value="ECO:0007669"/>
    <property type="project" value="InterPro"/>
</dbReference>
<evidence type="ECO:0000259" key="1">
    <source>
        <dbReference type="PROSITE" id="PS50011"/>
    </source>
</evidence>
<dbReference type="PANTHER" id="PTHR37542:SF3">
    <property type="entry name" value="PRION-INHIBITION AND PROPAGATION HELO DOMAIN-CONTAINING PROTEIN"/>
    <property type="match status" value="1"/>
</dbReference>
<dbReference type="InterPro" id="IPR000719">
    <property type="entry name" value="Prot_kinase_dom"/>
</dbReference>
<dbReference type="SUPFAM" id="SSF56112">
    <property type="entry name" value="Protein kinase-like (PK-like)"/>
    <property type="match status" value="1"/>
</dbReference>
<dbReference type="Gene3D" id="1.10.510.10">
    <property type="entry name" value="Transferase(Phosphotransferase) domain 1"/>
    <property type="match status" value="1"/>
</dbReference>
<reference evidence="2" key="1">
    <citation type="submission" date="2023-02" db="EMBL/GenBank/DDBJ databases">
        <title>Colletotrichum kahawae CIFC_Que2 genome sequencing and assembly.</title>
        <authorList>
            <person name="Baroncelli R."/>
        </authorList>
    </citation>
    <scope>NUCLEOTIDE SEQUENCE</scope>
    <source>
        <strain evidence="2">CIFC_Que2</strain>
    </source>
</reference>
<evidence type="ECO:0000313" key="3">
    <source>
        <dbReference type="Proteomes" id="UP001281614"/>
    </source>
</evidence>
<dbReference type="InterPro" id="IPR011009">
    <property type="entry name" value="Kinase-like_dom_sf"/>
</dbReference>
<dbReference type="GO" id="GO:0005524">
    <property type="term" value="F:ATP binding"/>
    <property type="evidence" value="ECO:0007669"/>
    <property type="project" value="InterPro"/>
</dbReference>
<evidence type="ECO:0000313" key="2">
    <source>
        <dbReference type="EMBL" id="KAK2760423.1"/>
    </source>
</evidence>
<proteinExistence type="predicted"/>
<keyword evidence="2" id="KW-0418">Kinase</keyword>
<gene>
    <name evidence="2" type="ORF">CKAH01_16517</name>
</gene>
<sequence>MEPIGLAVGVVSAFKEAYLTVKFIRKTIQTIRYHGDEQSKLLMHYKAQIWRMKGLSQLFCADDGNLVDMKRLETVPDEFLIEVRDLLLQLKRVLADYTEQAAFLDDDYRRFSPSSPQSEFDPTKTFIGIEDSSKGNEAIEPACDANVESAEQAVAKPRWWRFGFGKGDTKATAPFKKLNALRDLQPGVLWLFRKSKLEDILQEFKEWNQDLEHMVPYLLVGFGFYENRNLLNRLRPYGDQNIFQAHVKLNELANDDLNDKLRDKEPSNDAETRASKARILVEFKQIATHPEAGISRKPVQPMKELYGPQLARFLRTAGEHHFRTLPLNSYAWNAEKMQYMFLFDYPPNTSDRKPKSLKDFIQSRELEPKYKLELKQRFFVAQTMAKAIGAFHSDGWLHKSIKSHAVKFFFLPDGRKCDFANPYLTDFEFSRPITGITRLAPQAIDLDNDVYRHPDRHGLPTTSFSKMHDIYSLGVVLLEIGLWETARYMHDVVIKCDRKGDPSSDCLKPQEIKEAFLQEADRLDHRMGKSYREAVVECLAGDWDEYVGSRDFAKEFYKRVVQKVDIKAFVA</sequence>
<keyword evidence="3" id="KW-1185">Reference proteome</keyword>
<dbReference type="PROSITE" id="PS50011">
    <property type="entry name" value="PROTEIN_KINASE_DOM"/>
    <property type="match status" value="1"/>
</dbReference>
<keyword evidence="2" id="KW-0808">Transferase</keyword>
<protein>
    <submittedName>
        <fullName evidence="2">Serine threonine protein kinase</fullName>
    </submittedName>
</protein>
<dbReference type="Proteomes" id="UP001281614">
    <property type="component" value="Unassembled WGS sequence"/>
</dbReference>
<organism evidence="2 3">
    <name type="scientific">Colletotrichum kahawae</name>
    <name type="common">Coffee berry disease fungus</name>
    <dbReference type="NCBI Taxonomy" id="34407"/>
    <lineage>
        <taxon>Eukaryota</taxon>
        <taxon>Fungi</taxon>
        <taxon>Dikarya</taxon>
        <taxon>Ascomycota</taxon>
        <taxon>Pezizomycotina</taxon>
        <taxon>Sordariomycetes</taxon>
        <taxon>Hypocreomycetidae</taxon>
        <taxon>Glomerellales</taxon>
        <taxon>Glomerellaceae</taxon>
        <taxon>Colletotrichum</taxon>
        <taxon>Colletotrichum gloeosporioides species complex</taxon>
    </lineage>
</organism>
<dbReference type="EMBL" id="VYYT01000172">
    <property type="protein sequence ID" value="KAK2760423.1"/>
    <property type="molecule type" value="Genomic_DNA"/>
</dbReference>
<name>A0AAE0D5C5_COLKA</name>